<evidence type="ECO:0000259" key="5">
    <source>
        <dbReference type="PROSITE" id="PS50850"/>
    </source>
</evidence>
<reference evidence="6" key="1">
    <citation type="journal article" date="2012" name="J. Microbiol. Biotechnol.">
        <title>Ramlibacter ginsenosidimutans sp. nov., with ginsenoside-converting activity.</title>
        <authorList>
            <person name="Wang L."/>
            <person name="An D.S."/>
            <person name="Kim S.G."/>
            <person name="Jin F.X."/>
            <person name="Kim S.C."/>
            <person name="Lee S.T."/>
            <person name="Im W.T."/>
        </authorList>
    </citation>
    <scope>NUCLEOTIDE SEQUENCE</scope>
    <source>
        <strain evidence="6">KACC 17527</strain>
    </source>
</reference>
<evidence type="ECO:0000313" key="7">
    <source>
        <dbReference type="Proteomes" id="UP000630528"/>
    </source>
</evidence>
<dbReference type="PANTHER" id="PTHR23534:SF1">
    <property type="entry name" value="MAJOR FACILITATOR SUPERFAMILY PROTEIN"/>
    <property type="match status" value="1"/>
</dbReference>
<evidence type="ECO:0000256" key="2">
    <source>
        <dbReference type="ARBA" id="ARBA00022989"/>
    </source>
</evidence>
<feature type="domain" description="Major facilitator superfamily (MFS) profile" evidence="5">
    <location>
        <begin position="207"/>
        <end position="390"/>
    </location>
</feature>
<dbReference type="RefSeq" id="WP_201167340.1">
    <property type="nucleotide sequence ID" value="NZ_JAEPWM010000002.1"/>
</dbReference>
<dbReference type="EMBL" id="JAEPWM010000002">
    <property type="protein sequence ID" value="MBK6005705.1"/>
    <property type="molecule type" value="Genomic_DNA"/>
</dbReference>
<evidence type="ECO:0000256" key="3">
    <source>
        <dbReference type="ARBA" id="ARBA00023136"/>
    </source>
</evidence>
<feature type="domain" description="Major facilitator superfamily (MFS) profile" evidence="5">
    <location>
        <begin position="1"/>
        <end position="186"/>
    </location>
</feature>
<dbReference type="GO" id="GO:0022857">
    <property type="term" value="F:transmembrane transporter activity"/>
    <property type="evidence" value="ECO:0007669"/>
    <property type="project" value="InterPro"/>
</dbReference>
<reference evidence="6" key="2">
    <citation type="submission" date="2021-01" db="EMBL/GenBank/DDBJ databases">
        <authorList>
            <person name="Kang M."/>
        </authorList>
    </citation>
    <scope>NUCLEOTIDE SEQUENCE</scope>
    <source>
        <strain evidence="6">KACC 17527</strain>
    </source>
</reference>
<keyword evidence="7" id="KW-1185">Reference proteome</keyword>
<proteinExistence type="predicted"/>
<dbReference type="SUPFAM" id="SSF103473">
    <property type="entry name" value="MFS general substrate transporter"/>
    <property type="match status" value="1"/>
</dbReference>
<keyword evidence="2 4" id="KW-1133">Transmembrane helix</keyword>
<dbReference type="InterPro" id="IPR020846">
    <property type="entry name" value="MFS_dom"/>
</dbReference>
<feature type="transmembrane region" description="Helical" evidence="4">
    <location>
        <begin position="335"/>
        <end position="354"/>
    </location>
</feature>
<dbReference type="PANTHER" id="PTHR23534">
    <property type="entry name" value="MFS PERMEASE"/>
    <property type="match status" value="1"/>
</dbReference>
<dbReference type="InterPro" id="IPR036259">
    <property type="entry name" value="MFS_trans_sf"/>
</dbReference>
<dbReference type="AlphaFoldDB" id="A0A934WLK1"/>
<organism evidence="6 7">
    <name type="scientific">Ramlibacter ginsenosidimutans</name>
    <dbReference type="NCBI Taxonomy" id="502333"/>
    <lineage>
        <taxon>Bacteria</taxon>
        <taxon>Pseudomonadati</taxon>
        <taxon>Pseudomonadota</taxon>
        <taxon>Betaproteobacteria</taxon>
        <taxon>Burkholderiales</taxon>
        <taxon>Comamonadaceae</taxon>
        <taxon>Ramlibacter</taxon>
    </lineage>
</organism>
<dbReference type="InterPro" id="IPR011701">
    <property type="entry name" value="MFS"/>
</dbReference>
<feature type="transmembrane region" description="Helical" evidence="4">
    <location>
        <begin position="161"/>
        <end position="185"/>
    </location>
</feature>
<dbReference type="Gene3D" id="1.20.1250.20">
    <property type="entry name" value="MFS general substrate transporter like domains"/>
    <property type="match status" value="1"/>
</dbReference>
<feature type="transmembrane region" description="Helical" evidence="4">
    <location>
        <begin position="70"/>
        <end position="87"/>
    </location>
</feature>
<dbReference type="Proteomes" id="UP000630528">
    <property type="component" value="Unassembled WGS sequence"/>
</dbReference>
<feature type="transmembrane region" description="Helical" evidence="4">
    <location>
        <begin position="272"/>
        <end position="294"/>
    </location>
</feature>
<dbReference type="PROSITE" id="PS50850">
    <property type="entry name" value="MFS"/>
    <property type="match status" value="2"/>
</dbReference>
<feature type="transmembrane region" description="Helical" evidence="4">
    <location>
        <begin position="246"/>
        <end position="265"/>
    </location>
</feature>
<name>A0A934WLK1_9BURK</name>
<feature type="transmembrane region" description="Helical" evidence="4">
    <location>
        <begin position="38"/>
        <end position="58"/>
    </location>
</feature>
<feature type="transmembrane region" description="Helical" evidence="4">
    <location>
        <begin position="360"/>
        <end position="382"/>
    </location>
</feature>
<comment type="caution">
    <text evidence="6">The sequence shown here is derived from an EMBL/GenBank/DDBJ whole genome shotgun (WGS) entry which is preliminary data.</text>
</comment>
<gene>
    <name evidence="6" type="ORF">JJB11_06325</name>
</gene>
<dbReference type="Pfam" id="PF07690">
    <property type="entry name" value="MFS_1"/>
    <property type="match status" value="1"/>
</dbReference>
<feature type="transmembrane region" description="Helical" evidence="4">
    <location>
        <begin position="300"/>
        <end position="323"/>
    </location>
</feature>
<keyword evidence="3 4" id="KW-0472">Membrane</keyword>
<evidence type="ECO:0000256" key="1">
    <source>
        <dbReference type="ARBA" id="ARBA00022692"/>
    </source>
</evidence>
<evidence type="ECO:0000256" key="4">
    <source>
        <dbReference type="SAM" id="Phobius"/>
    </source>
</evidence>
<keyword evidence="1 4" id="KW-0812">Transmembrane</keyword>
<protein>
    <submittedName>
        <fullName evidence="6">MFS transporter</fullName>
    </submittedName>
</protein>
<sequence>MNRNLWLLAVLQGLFLTNNVTFIAINGLVGLALAPYGWMATLPVMGYVVGSALFTGPVGRLQARFGRKRSFQAGLLVAMLSALLCALAASTRMFWLLCGSTLLAGYYNANASLYRFASAELARPGMREKAVSLVMAGGLLGAAIGPRLAAGTRDWFAGPFVGAYLALAVVALLAMLLLAFMDFPAPVVATSARGTGRSVAQLLRQPAFLVSALAGALGYGVMNLLMAATPLAMQQCGLPFGDAAFVLQWHVIGMFAPGFFTGHLIKRFGTLPVMAVGLALTLGCISIALSGVALEQFSVALFLLGVGWNFLFTGSTTVSLTAYAPEEKDRAQAALNFFIFATLACTSFASGVLVTTQGWTWLNVGSLLPVAMVGIGLAWLALKNVRPATA</sequence>
<feature type="transmembrane region" description="Helical" evidence="4">
    <location>
        <begin position="206"/>
        <end position="226"/>
    </location>
</feature>
<accession>A0A934WLK1</accession>
<evidence type="ECO:0000313" key="6">
    <source>
        <dbReference type="EMBL" id="MBK6005705.1"/>
    </source>
</evidence>